<dbReference type="InterPro" id="IPR045053">
    <property type="entry name" value="MAN-like"/>
</dbReference>
<dbReference type="SUPFAM" id="SSF51445">
    <property type="entry name" value="(Trans)glycosidases"/>
    <property type="match status" value="1"/>
</dbReference>
<gene>
    <name evidence="10" type="ORF">ACFFRO_08750</name>
</gene>
<evidence type="ECO:0000256" key="5">
    <source>
        <dbReference type="ARBA" id="ARBA00022729"/>
    </source>
</evidence>
<dbReference type="Gene3D" id="3.20.20.80">
    <property type="entry name" value="Glycosidases"/>
    <property type="match status" value="1"/>
</dbReference>
<comment type="catalytic activity">
    <reaction evidence="1">
        <text>Random hydrolysis of (1-&gt;4)-beta-D-mannosidic linkages in mannans, galactomannans and glucomannans.</text>
        <dbReference type="EC" id="3.2.1.78"/>
    </reaction>
</comment>
<reference evidence="10 11" key="1">
    <citation type="submission" date="2024-09" db="EMBL/GenBank/DDBJ databases">
        <authorList>
            <person name="Sun Q."/>
            <person name="Mori K."/>
        </authorList>
    </citation>
    <scope>NUCLEOTIDE SEQUENCE [LARGE SCALE GENOMIC DNA]</scope>
    <source>
        <strain evidence="10 11">JCM 10918</strain>
    </source>
</reference>
<evidence type="ECO:0000256" key="1">
    <source>
        <dbReference type="ARBA" id="ARBA00001678"/>
    </source>
</evidence>
<organism evidence="10 11">
    <name type="scientific">Streptomyces thermocoprophilus</name>
    <dbReference type="NCBI Taxonomy" id="78356"/>
    <lineage>
        <taxon>Bacteria</taxon>
        <taxon>Bacillati</taxon>
        <taxon>Actinomycetota</taxon>
        <taxon>Actinomycetes</taxon>
        <taxon>Kitasatosporales</taxon>
        <taxon>Streptomycetaceae</taxon>
        <taxon>Streptomyces</taxon>
    </lineage>
</organism>
<dbReference type="Pfam" id="PF26410">
    <property type="entry name" value="GH5_mannosidase"/>
    <property type="match status" value="1"/>
</dbReference>
<feature type="signal peptide" evidence="8">
    <location>
        <begin position="1"/>
        <end position="27"/>
    </location>
</feature>
<dbReference type="InterPro" id="IPR001547">
    <property type="entry name" value="Glyco_hydro_5"/>
</dbReference>
<proteinExistence type="predicted"/>
<evidence type="ECO:0000256" key="8">
    <source>
        <dbReference type="SAM" id="SignalP"/>
    </source>
</evidence>
<sequence length="210" mass="23548">MTPLVLLLVAALAGACLSLMRPPPASAAAEDSFVTRCGIRFCLDGEEYYFAGANAYDLFTFGSGSGDTETQYMDKEGIDAHMARMRDDGVDVVRLWMFSHESWHGFEKSEGVYDEQQFALFDYVIESARTHGLRLMPVFENYWEAYGGIDTRLGWEGLSGGQPARAAFFDKDRCPGCFTSYKNYVSHALNRTNHYSGVKYKDDPTIFAWG</sequence>
<name>A0ABV5VBR3_9ACTN</name>
<feature type="chain" id="PRO_5046083714" description="mannan endo-1,4-beta-mannosidase" evidence="8">
    <location>
        <begin position="28"/>
        <end position="210"/>
    </location>
</feature>
<evidence type="ECO:0000256" key="4">
    <source>
        <dbReference type="ARBA" id="ARBA00022525"/>
    </source>
</evidence>
<evidence type="ECO:0000313" key="10">
    <source>
        <dbReference type="EMBL" id="MFB9735220.1"/>
    </source>
</evidence>
<keyword evidence="11" id="KW-1185">Reference proteome</keyword>
<keyword evidence="5 8" id="KW-0732">Signal</keyword>
<evidence type="ECO:0000256" key="2">
    <source>
        <dbReference type="ARBA" id="ARBA00004613"/>
    </source>
</evidence>
<evidence type="ECO:0000256" key="3">
    <source>
        <dbReference type="ARBA" id="ARBA00012706"/>
    </source>
</evidence>
<comment type="caution">
    <text evidence="10">The sequence shown here is derived from an EMBL/GenBank/DDBJ whole genome shotgun (WGS) entry which is preliminary data.</text>
</comment>
<accession>A0ABV5VBR3</accession>
<keyword evidence="4" id="KW-0964">Secreted</keyword>
<protein>
    <recommendedName>
        <fullName evidence="3">mannan endo-1,4-beta-mannosidase</fullName>
        <ecNumber evidence="3">3.2.1.78</ecNumber>
    </recommendedName>
</protein>
<dbReference type="Proteomes" id="UP001589703">
    <property type="component" value="Unassembled WGS sequence"/>
</dbReference>
<evidence type="ECO:0000256" key="7">
    <source>
        <dbReference type="ARBA" id="ARBA00023295"/>
    </source>
</evidence>
<comment type="subcellular location">
    <subcellularLocation>
        <location evidence="2">Secreted</location>
    </subcellularLocation>
</comment>
<evidence type="ECO:0000256" key="6">
    <source>
        <dbReference type="ARBA" id="ARBA00022801"/>
    </source>
</evidence>
<evidence type="ECO:0000313" key="11">
    <source>
        <dbReference type="Proteomes" id="UP001589703"/>
    </source>
</evidence>
<dbReference type="PANTHER" id="PTHR31451">
    <property type="match status" value="1"/>
</dbReference>
<feature type="domain" description="Glycoside hydrolase family 5" evidence="9">
    <location>
        <begin position="32"/>
        <end position="209"/>
    </location>
</feature>
<keyword evidence="6" id="KW-0378">Hydrolase</keyword>
<dbReference type="PANTHER" id="PTHR31451:SF39">
    <property type="entry name" value="MANNAN ENDO-1,4-BETA-MANNOSIDASE 1"/>
    <property type="match status" value="1"/>
</dbReference>
<keyword evidence="7" id="KW-0326">Glycosidase</keyword>
<dbReference type="InterPro" id="IPR017853">
    <property type="entry name" value="GH"/>
</dbReference>
<dbReference type="EC" id="3.2.1.78" evidence="3"/>
<dbReference type="EMBL" id="JBHMAR010000007">
    <property type="protein sequence ID" value="MFB9735220.1"/>
    <property type="molecule type" value="Genomic_DNA"/>
</dbReference>
<evidence type="ECO:0000259" key="9">
    <source>
        <dbReference type="Pfam" id="PF26410"/>
    </source>
</evidence>
<dbReference type="RefSeq" id="WP_385858539.1">
    <property type="nucleotide sequence ID" value="NZ_JBHMAR010000007.1"/>
</dbReference>